<dbReference type="RefSeq" id="WP_069110917.1">
    <property type="nucleotide sequence ID" value="NZ_FNUC01000003.1"/>
</dbReference>
<dbReference type="InterPro" id="IPR006059">
    <property type="entry name" value="SBP"/>
</dbReference>
<dbReference type="Gene3D" id="3.40.190.10">
    <property type="entry name" value="Periplasmic binding protein-like II"/>
    <property type="match status" value="2"/>
</dbReference>
<protein>
    <submittedName>
        <fullName evidence="2">Carbohydrate ABC transporter substrate-binding protein, CUT1 family</fullName>
    </submittedName>
</protein>
<dbReference type="PROSITE" id="PS51257">
    <property type="entry name" value="PROKAR_LIPOPROTEIN"/>
    <property type="match status" value="1"/>
</dbReference>
<dbReference type="AlphaFoldDB" id="A0A1H5JTI1"/>
<name>A0A1H5JTI1_9ACTN</name>
<dbReference type="STRING" id="561176.SAMN04488561_1730"/>
<evidence type="ECO:0000256" key="1">
    <source>
        <dbReference type="SAM" id="SignalP"/>
    </source>
</evidence>
<dbReference type="InterPro" id="IPR050490">
    <property type="entry name" value="Bact_solute-bd_prot1"/>
</dbReference>
<feature type="signal peptide" evidence="1">
    <location>
        <begin position="1"/>
        <end position="21"/>
    </location>
</feature>
<dbReference type="PANTHER" id="PTHR43649:SF14">
    <property type="entry name" value="BLR3389 PROTEIN"/>
    <property type="match status" value="1"/>
</dbReference>
<dbReference type="EMBL" id="FNUC01000003">
    <property type="protein sequence ID" value="SEE55740.1"/>
    <property type="molecule type" value="Genomic_DNA"/>
</dbReference>
<evidence type="ECO:0000313" key="2">
    <source>
        <dbReference type="EMBL" id="SEE55740.1"/>
    </source>
</evidence>
<dbReference type="OrthoDB" id="3495561at2"/>
<dbReference type="Pfam" id="PF01547">
    <property type="entry name" value="SBP_bac_1"/>
    <property type="match status" value="1"/>
</dbReference>
<dbReference type="SUPFAM" id="SSF53850">
    <property type="entry name" value="Periplasmic binding protein-like II"/>
    <property type="match status" value="1"/>
</dbReference>
<evidence type="ECO:0000313" key="3">
    <source>
        <dbReference type="Proteomes" id="UP000181980"/>
    </source>
</evidence>
<gene>
    <name evidence="2" type="ORF">SAMN04488561_1730</name>
</gene>
<dbReference type="PANTHER" id="PTHR43649">
    <property type="entry name" value="ARABINOSE-BINDING PROTEIN-RELATED"/>
    <property type="match status" value="1"/>
</dbReference>
<accession>A0A1H5JTI1</accession>
<keyword evidence="3" id="KW-1185">Reference proteome</keyword>
<feature type="chain" id="PRO_5039726257" evidence="1">
    <location>
        <begin position="22"/>
        <end position="474"/>
    </location>
</feature>
<reference evidence="3" key="1">
    <citation type="submission" date="2016-10" db="EMBL/GenBank/DDBJ databases">
        <authorList>
            <person name="Varghese N."/>
            <person name="Submissions S."/>
        </authorList>
    </citation>
    <scope>NUCLEOTIDE SEQUENCE [LARGE SCALE GENOMIC DNA]</scope>
    <source>
        <strain evidence="3">DSM 45237</strain>
    </source>
</reference>
<organism evidence="2 3">
    <name type="scientific">Jiangella alba</name>
    <dbReference type="NCBI Taxonomy" id="561176"/>
    <lineage>
        <taxon>Bacteria</taxon>
        <taxon>Bacillati</taxon>
        <taxon>Actinomycetota</taxon>
        <taxon>Actinomycetes</taxon>
        <taxon>Jiangellales</taxon>
        <taxon>Jiangellaceae</taxon>
        <taxon>Jiangella</taxon>
    </lineage>
</organism>
<sequence>MRINTGLGGTAGLLAAALVLAACGGDDDGGGSAGGDPSQNAEATEVTLTITDNAIAGGKNSEGAAWITDYVIPEFTAMQEEKGVDVTVEFEENGVDDEDYKTKIALDLQSGGGGDIISIDGIWTGEFAEAGYITPLTDVAGDAVDDWDGWDQIPDAVQQAMSFDGQAYGIPVGTDGRVIYFNKDLFAQAGLPEDWQPTSWDEILEAARALKQLDGVTPLQINAGVPMGEATTMQGFLPLLAGTGEQVWADDTWTGATDGVTEVLDFYGQVYGDEALGDPLLQQEAQGRDTSFQLFASGQLGMLIESDYLWRSVINPDGGIAPMANRDEVVGWAKIPAREPGAGLNGQDFVSMSGGTGRVINPNTEFPQQAWELLAFMNSPEAFEALISTAGARITPRDDVNAQALAGDPLMEFIASDVLPITAYRPALAIYPQVSVALQNATAAVASGTSAEDAASAYQSELEGIVGDDGSIAD</sequence>
<proteinExistence type="predicted"/>
<keyword evidence="1" id="KW-0732">Signal</keyword>
<dbReference type="Proteomes" id="UP000181980">
    <property type="component" value="Unassembled WGS sequence"/>
</dbReference>